<accession>N6YNF2</accession>
<reference evidence="6 7" key="1">
    <citation type="submission" date="2012-09" db="EMBL/GenBank/DDBJ databases">
        <title>Draft Genome Sequences of 6 Strains from Genus Thauera.</title>
        <authorList>
            <person name="Liu B."/>
            <person name="Shapleigh J.P."/>
            <person name="Frostegard A.H."/>
        </authorList>
    </citation>
    <scope>NUCLEOTIDE SEQUENCE [LARGE SCALE GENOMIC DNA]</scope>
    <source>
        <strain evidence="6 7">B4P</strain>
    </source>
</reference>
<evidence type="ECO:0000256" key="4">
    <source>
        <dbReference type="ARBA" id="ARBA00022985"/>
    </source>
</evidence>
<dbReference type="Proteomes" id="UP000013047">
    <property type="component" value="Unassembled WGS sequence"/>
</dbReference>
<dbReference type="NCBIfam" id="NF009905">
    <property type="entry name" value="PRK13368.1"/>
    <property type="match status" value="1"/>
</dbReference>
<sequence length="261" mass="27955">MSGDMAANFRIVVPARYASTRLPAKPLADIGGKPMIVRVLERVRDAGASETWVATDHEGVRDAVQAAGGAVVMTRPDHPSGTDRLAEVALARGWADEDIVVNVQGDEPLIDPAIVAAVAEALAQDAEAAIATAAHAIHDPAEVFNPNVVKVVCDAAGRALYFSRAPIPWARDAWGGGERDLPAGLPVLRHVGLYAYRVGFLRRYAALEPSPLEHWEALEQLRALWHGHRIRVLELDQAPAAGVDTQEDLERVRAIFAAGGV</sequence>
<keyword evidence="7" id="KW-1185">Reference proteome</keyword>
<evidence type="ECO:0000313" key="7">
    <source>
        <dbReference type="Proteomes" id="UP000013047"/>
    </source>
</evidence>
<keyword evidence="5" id="KW-0963">Cytoplasm</keyword>
<dbReference type="EMBL" id="AMXF01000167">
    <property type="protein sequence ID" value="ENO95826.1"/>
    <property type="molecule type" value="Genomic_DNA"/>
</dbReference>
<evidence type="ECO:0000256" key="3">
    <source>
        <dbReference type="ARBA" id="ARBA00022695"/>
    </source>
</evidence>
<comment type="pathway">
    <text evidence="5">Nucleotide-sugar biosynthesis; CMP-3-deoxy-D-manno-octulosonate biosynthesis; CMP-3-deoxy-D-manno-octulosonate from 3-deoxy-D-manno-octulosonate and CTP: step 1/1.</text>
</comment>
<evidence type="ECO:0000256" key="2">
    <source>
        <dbReference type="ARBA" id="ARBA00022679"/>
    </source>
</evidence>
<dbReference type="PANTHER" id="PTHR42866:SF2">
    <property type="entry name" value="3-DEOXY-MANNO-OCTULOSONATE CYTIDYLYLTRANSFERASE, MITOCHONDRIAL"/>
    <property type="match status" value="1"/>
</dbReference>
<dbReference type="InterPro" id="IPR029044">
    <property type="entry name" value="Nucleotide-diphossugar_trans"/>
</dbReference>
<keyword evidence="2 5" id="KW-0808">Transferase</keyword>
<name>N6YNF2_9RHOO</name>
<dbReference type="InterPro" id="IPR003329">
    <property type="entry name" value="Cytidylyl_trans"/>
</dbReference>
<dbReference type="CDD" id="cd02517">
    <property type="entry name" value="CMP-KDO-Synthetase"/>
    <property type="match status" value="1"/>
</dbReference>
<dbReference type="EC" id="2.7.7.38" evidence="5"/>
<dbReference type="NCBIfam" id="NF003950">
    <property type="entry name" value="PRK05450.1-3"/>
    <property type="match status" value="1"/>
</dbReference>
<dbReference type="Pfam" id="PF02348">
    <property type="entry name" value="CTP_transf_3"/>
    <property type="match status" value="1"/>
</dbReference>
<comment type="subcellular location">
    <subcellularLocation>
        <location evidence="5">Cytoplasm</location>
    </subcellularLocation>
    <subcellularLocation>
        <location evidence="1">Membrane</location>
    </subcellularLocation>
</comment>
<dbReference type="NCBIfam" id="NF003952">
    <property type="entry name" value="PRK05450.1-5"/>
    <property type="match status" value="1"/>
</dbReference>
<evidence type="ECO:0000256" key="5">
    <source>
        <dbReference type="HAMAP-Rule" id="MF_00057"/>
    </source>
</evidence>
<dbReference type="AlphaFoldDB" id="N6YNF2"/>
<dbReference type="SUPFAM" id="SSF53448">
    <property type="entry name" value="Nucleotide-diphospho-sugar transferases"/>
    <property type="match status" value="1"/>
</dbReference>
<dbReference type="Gene3D" id="3.90.550.10">
    <property type="entry name" value="Spore Coat Polysaccharide Biosynthesis Protein SpsA, Chain A"/>
    <property type="match status" value="1"/>
</dbReference>
<dbReference type="GO" id="GO:0009103">
    <property type="term" value="P:lipopolysaccharide biosynthetic process"/>
    <property type="evidence" value="ECO:0007669"/>
    <property type="project" value="UniProtKB-UniRule"/>
</dbReference>
<dbReference type="GO" id="GO:0016020">
    <property type="term" value="C:membrane"/>
    <property type="evidence" value="ECO:0007669"/>
    <property type="project" value="UniProtKB-SubCell"/>
</dbReference>
<dbReference type="GO" id="GO:0033468">
    <property type="term" value="P:CMP-keto-3-deoxy-D-manno-octulosonic acid biosynthetic process"/>
    <property type="evidence" value="ECO:0007669"/>
    <property type="project" value="UniProtKB-UniRule"/>
</dbReference>
<dbReference type="GO" id="GO:0008690">
    <property type="term" value="F:3-deoxy-manno-octulosonate cytidylyltransferase activity"/>
    <property type="evidence" value="ECO:0007669"/>
    <property type="project" value="UniProtKB-UniRule"/>
</dbReference>
<dbReference type="FunFam" id="3.90.550.10:FF:000011">
    <property type="entry name" value="3-deoxy-manno-octulosonate cytidylyltransferase"/>
    <property type="match status" value="1"/>
</dbReference>
<dbReference type="HAMAP" id="MF_00057">
    <property type="entry name" value="KdsB"/>
    <property type="match status" value="1"/>
</dbReference>
<comment type="caution">
    <text evidence="6">The sequence shown here is derived from an EMBL/GenBank/DDBJ whole genome shotgun (WGS) entry which is preliminary data.</text>
</comment>
<comment type="catalytic activity">
    <reaction evidence="5">
        <text>3-deoxy-alpha-D-manno-oct-2-ulosonate + CTP = CMP-3-deoxy-beta-D-manno-octulosonate + diphosphate</text>
        <dbReference type="Rhea" id="RHEA:23448"/>
        <dbReference type="ChEBI" id="CHEBI:33019"/>
        <dbReference type="ChEBI" id="CHEBI:37563"/>
        <dbReference type="ChEBI" id="CHEBI:85986"/>
        <dbReference type="ChEBI" id="CHEBI:85987"/>
        <dbReference type="EC" id="2.7.7.38"/>
    </reaction>
</comment>
<keyword evidence="3 5" id="KW-0548">Nucleotidyltransferase</keyword>
<dbReference type="UniPathway" id="UPA00358">
    <property type="reaction ID" value="UER00476"/>
</dbReference>
<evidence type="ECO:0000313" key="6">
    <source>
        <dbReference type="EMBL" id="ENO95826.1"/>
    </source>
</evidence>
<organism evidence="6 7">
    <name type="scientific">Thauera phenylacetica B4P</name>
    <dbReference type="NCBI Taxonomy" id="1234382"/>
    <lineage>
        <taxon>Bacteria</taxon>
        <taxon>Pseudomonadati</taxon>
        <taxon>Pseudomonadota</taxon>
        <taxon>Betaproteobacteria</taxon>
        <taxon>Rhodocyclales</taxon>
        <taxon>Zoogloeaceae</taxon>
        <taxon>Thauera</taxon>
    </lineage>
</organism>
<keyword evidence="4 5" id="KW-0448">Lipopolysaccharide biosynthesis</keyword>
<dbReference type="InterPro" id="IPR004528">
    <property type="entry name" value="KdsB"/>
</dbReference>
<proteinExistence type="inferred from homology"/>
<dbReference type="GO" id="GO:0005829">
    <property type="term" value="C:cytosol"/>
    <property type="evidence" value="ECO:0007669"/>
    <property type="project" value="TreeGrafter"/>
</dbReference>
<comment type="function">
    <text evidence="5">Activates KDO (a required 8-carbon sugar) for incorporation into bacterial lipopolysaccharide in Gram-negative bacteria.</text>
</comment>
<dbReference type="OrthoDB" id="9815559at2"/>
<comment type="similarity">
    <text evidence="5">Belongs to the KdsB family.</text>
</comment>
<protein>
    <recommendedName>
        <fullName evidence="5">3-deoxy-manno-octulosonate cytidylyltransferase</fullName>
        <ecNumber evidence="5">2.7.7.38</ecNumber>
    </recommendedName>
    <alternativeName>
        <fullName evidence="5">CMP-2-keto-3-deoxyoctulosonic acid synthase</fullName>
        <shortName evidence="5">CKS</shortName>
        <shortName evidence="5">CMP-KDO synthase</shortName>
    </alternativeName>
</protein>
<dbReference type="PANTHER" id="PTHR42866">
    <property type="entry name" value="3-DEOXY-MANNO-OCTULOSONATE CYTIDYLYLTRANSFERASE"/>
    <property type="match status" value="1"/>
</dbReference>
<gene>
    <name evidence="5" type="primary">kdsB</name>
    <name evidence="6" type="ORF">C667_17081</name>
</gene>
<evidence type="ECO:0000256" key="1">
    <source>
        <dbReference type="ARBA" id="ARBA00004370"/>
    </source>
</evidence>
<dbReference type="NCBIfam" id="TIGR00466">
    <property type="entry name" value="kdsB"/>
    <property type="match status" value="1"/>
</dbReference>